<protein>
    <submittedName>
        <fullName evidence="2">Uncharacterized protein</fullName>
    </submittedName>
</protein>
<evidence type="ECO:0000313" key="2">
    <source>
        <dbReference type="EMBL" id="QIS09716.1"/>
    </source>
</evidence>
<dbReference type="RefSeq" id="WP_167472786.1">
    <property type="nucleotide sequence ID" value="NZ_CP046172.1"/>
</dbReference>
<gene>
    <name evidence="2" type="ORF">F5544_09075</name>
</gene>
<sequence length="115" mass="12313">MTLNRKPGDYTLKSDGVSPDYLRVLPDGRQEQAQCEAGLVAYQVGPGVVICGRPGLEFPVSISFPLVEVRPDEPGGGDSTGVREPRRPVPPSPNLRGVQNIPPDSDPISLRGTDH</sequence>
<dbReference type="AlphaFoldDB" id="A0A6G9Y9J0"/>
<evidence type="ECO:0000256" key="1">
    <source>
        <dbReference type="SAM" id="MobiDB-lite"/>
    </source>
</evidence>
<dbReference type="KEGG" id="nah:F5544_09075"/>
<dbReference type="EMBL" id="CP046172">
    <property type="protein sequence ID" value="QIS09716.1"/>
    <property type="molecule type" value="Genomic_DNA"/>
</dbReference>
<feature type="region of interest" description="Disordered" evidence="1">
    <location>
        <begin position="67"/>
        <end position="115"/>
    </location>
</feature>
<proteinExistence type="predicted"/>
<keyword evidence="3" id="KW-1185">Reference proteome</keyword>
<accession>A0A6G9Y9J0</accession>
<organism evidence="2 3">
    <name type="scientific">Nocardia arthritidis</name>
    <dbReference type="NCBI Taxonomy" id="228602"/>
    <lineage>
        <taxon>Bacteria</taxon>
        <taxon>Bacillati</taxon>
        <taxon>Actinomycetota</taxon>
        <taxon>Actinomycetes</taxon>
        <taxon>Mycobacteriales</taxon>
        <taxon>Nocardiaceae</taxon>
        <taxon>Nocardia</taxon>
    </lineage>
</organism>
<name>A0A6G9Y9J0_9NOCA</name>
<dbReference type="Proteomes" id="UP000503540">
    <property type="component" value="Chromosome"/>
</dbReference>
<evidence type="ECO:0000313" key="3">
    <source>
        <dbReference type="Proteomes" id="UP000503540"/>
    </source>
</evidence>
<reference evidence="2 3" key="1">
    <citation type="journal article" date="2019" name="ACS Chem. Biol.">
        <title>Identification and Mobilization of a Cryptic Antibiotic Biosynthesis Gene Locus from a Human-Pathogenic Nocardia Isolate.</title>
        <authorList>
            <person name="Herisse M."/>
            <person name="Ishida K."/>
            <person name="Porter J.L."/>
            <person name="Howden B."/>
            <person name="Hertweck C."/>
            <person name="Stinear T.P."/>
            <person name="Pidot S.J."/>
        </authorList>
    </citation>
    <scope>NUCLEOTIDE SEQUENCE [LARGE SCALE GENOMIC DNA]</scope>
    <source>
        <strain evidence="2 3">AUSMDU00012717</strain>
    </source>
</reference>